<evidence type="ECO:0000313" key="1">
    <source>
        <dbReference type="EMBL" id="AFK38233.1"/>
    </source>
</evidence>
<name>I3SD91_MEDTR</name>
<organism evidence="1">
    <name type="scientific">Medicago truncatula</name>
    <name type="common">Barrel medic</name>
    <name type="synonym">Medicago tribuloides</name>
    <dbReference type="NCBI Taxonomy" id="3880"/>
    <lineage>
        <taxon>Eukaryota</taxon>
        <taxon>Viridiplantae</taxon>
        <taxon>Streptophyta</taxon>
        <taxon>Embryophyta</taxon>
        <taxon>Tracheophyta</taxon>
        <taxon>Spermatophyta</taxon>
        <taxon>Magnoliopsida</taxon>
        <taxon>eudicotyledons</taxon>
        <taxon>Gunneridae</taxon>
        <taxon>Pentapetalae</taxon>
        <taxon>rosids</taxon>
        <taxon>fabids</taxon>
        <taxon>Fabales</taxon>
        <taxon>Fabaceae</taxon>
        <taxon>Papilionoideae</taxon>
        <taxon>50 kb inversion clade</taxon>
        <taxon>NPAAA clade</taxon>
        <taxon>Hologalegina</taxon>
        <taxon>IRL clade</taxon>
        <taxon>Trifolieae</taxon>
        <taxon>Medicago</taxon>
    </lineage>
</organism>
<proteinExistence type="evidence at transcript level"/>
<accession>I3SD91</accession>
<dbReference type="AlphaFoldDB" id="I3SD91"/>
<dbReference type="EMBL" id="BT138438">
    <property type="protein sequence ID" value="AFK38233.1"/>
    <property type="molecule type" value="mRNA"/>
</dbReference>
<reference evidence="1" key="1">
    <citation type="submission" date="2012-05" db="EMBL/GenBank/DDBJ databases">
        <authorList>
            <person name="Krishnakumar V."/>
            <person name="Cheung F."/>
            <person name="Xiao Y."/>
            <person name="Chan A."/>
            <person name="Moskal W.A."/>
            <person name="Town C.D."/>
        </authorList>
    </citation>
    <scope>NUCLEOTIDE SEQUENCE</scope>
</reference>
<sequence>MPNNDILFIVSLKDAPELERTSPTSSIVHFKPLSFRRLTIHNEST</sequence>
<protein>
    <submittedName>
        <fullName evidence="1">Uncharacterized protein</fullName>
    </submittedName>
</protein>